<dbReference type="Proteomes" id="UP000238083">
    <property type="component" value="Unassembled WGS sequence"/>
</dbReference>
<dbReference type="SMART" id="SM00870">
    <property type="entry name" value="Asparaginase"/>
    <property type="match status" value="1"/>
</dbReference>
<evidence type="ECO:0000313" key="6">
    <source>
        <dbReference type="EMBL" id="PRY12865.1"/>
    </source>
</evidence>
<gene>
    <name evidence="6" type="ORF">CLV37_10950</name>
</gene>
<keyword evidence="2" id="KW-0378">Hydrolase</keyword>
<feature type="domain" description="L-asparaginase N-terminal" evidence="4">
    <location>
        <begin position="2"/>
        <end position="194"/>
    </location>
</feature>
<dbReference type="PIRSF" id="PIRSF500176">
    <property type="entry name" value="L_ASNase"/>
    <property type="match status" value="1"/>
</dbReference>
<feature type="active site" description="O-isoaspartyl threonine intermediate" evidence="3">
    <location>
        <position position="9"/>
    </location>
</feature>
<keyword evidence="7" id="KW-1185">Reference proteome</keyword>
<evidence type="ECO:0000259" key="4">
    <source>
        <dbReference type="Pfam" id="PF00710"/>
    </source>
</evidence>
<dbReference type="EMBL" id="PVZF01000009">
    <property type="protein sequence ID" value="PRY12865.1"/>
    <property type="molecule type" value="Genomic_DNA"/>
</dbReference>
<dbReference type="Pfam" id="PF17763">
    <property type="entry name" value="Asparaginase_C"/>
    <property type="match status" value="1"/>
</dbReference>
<protein>
    <submittedName>
        <fullName evidence="6">Asparaginase</fullName>
    </submittedName>
</protein>
<dbReference type="Gene3D" id="3.40.50.40">
    <property type="match status" value="1"/>
</dbReference>
<dbReference type="CDD" id="cd08964">
    <property type="entry name" value="L-asparaginase_II"/>
    <property type="match status" value="1"/>
</dbReference>
<proteinExistence type="inferred from homology"/>
<dbReference type="PANTHER" id="PTHR11707">
    <property type="entry name" value="L-ASPARAGINASE"/>
    <property type="match status" value="1"/>
</dbReference>
<evidence type="ECO:0000256" key="3">
    <source>
        <dbReference type="PIRSR" id="PIRSR001220-1"/>
    </source>
</evidence>
<accession>A0A2T0R0K4</accession>
<dbReference type="GO" id="GO:0004067">
    <property type="term" value="F:asparaginase activity"/>
    <property type="evidence" value="ECO:0007669"/>
    <property type="project" value="UniProtKB-UniRule"/>
</dbReference>
<evidence type="ECO:0000313" key="7">
    <source>
        <dbReference type="Proteomes" id="UP000238083"/>
    </source>
</evidence>
<dbReference type="PIRSF" id="PIRSF001220">
    <property type="entry name" value="L-ASNase_gatD"/>
    <property type="match status" value="1"/>
</dbReference>
<evidence type="ECO:0000259" key="5">
    <source>
        <dbReference type="Pfam" id="PF17763"/>
    </source>
</evidence>
<reference evidence="6 7" key="1">
    <citation type="submission" date="2018-03" db="EMBL/GenBank/DDBJ databases">
        <title>Genomic Encyclopedia of Archaeal and Bacterial Type Strains, Phase II (KMG-II): from individual species to whole genera.</title>
        <authorList>
            <person name="Goeker M."/>
        </authorList>
    </citation>
    <scope>NUCLEOTIDE SEQUENCE [LARGE SCALE GENOMIC DNA]</scope>
    <source>
        <strain evidence="6 7">DSM 19711</strain>
    </source>
</reference>
<dbReference type="SUPFAM" id="SSF53774">
    <property type="entry name" value="Glutaminase/Asparaginase"/>
    <property type="match status" value="1"/>
</dbReference>
<dbReference type="AlphaFoldDB" id="A0A2T0R0K4"/>
<comment type="similarity">
    <text evidence="1">Belongs to the asparaginase 1 family.</text>
</comment>
<dbReference type="InterPro" id="IPR040919">
    <property type="entry name" value="Asparaginase_C"/>
</dbReference>
<dbReference type="Gene3D" id="3.40.50.1170">
    <property type="entry name" value="L-asparaginase, N-terminal domain"/>
    <property type="match status" value="1"/>
</dbReference>
<dbReference type="PANTHER" id="PTHR11707:SF28">
    <property type="entry name" value="60 KDA LYSOPHOSPHOLIPASE"/>
    <property type="match status" value="1"/>
</dbReference>
<evidence type="ECO:0000256" key="2">
    <source>
        <dbReference type="ARBA" id="ARBA00022801"/>
    </source>
</evidence>
<comment type="caution">
    <text evidence="6">The sequence shown here is derived from an EMBL/GenBank/DDBJ whole genome shotgun (WGS) entry which is preliminary data.</text>
</comment>
<name>A0A2T0R0K4_9ACTN</name>
<dbReference type="InterPro" id="IPR027474">
    <property type="entry name" value="L-asparaginase_N"/>
</dbReference>
<dbReference type="Pfam" id="PF00710">
    <property type="entry name" value="Asparaginase"/>
    <property type="match status" value="1"/>
</dbReference>
<dbReference type="GO" id="GO:0006528">
    <property type="term" value="P:asparagine metabolic process"/>
    <property type="evidence" value="ECO:0007669"/>
    <property type="project" value="InterPro"/>
</dbReference>
<evidence type="ECO:0000256" key="1">
    <source>
        <dbReference type="ARBA" id="ARBA00010518"/>
    </source>
</evidence>
<dbReference type="PROSITE" id="PS51732">
    <property type="entry name" value="ASN_GLN_ASE_3"/>
    <property type="match status" value="1"/>
</dbReference>
<dbReference type="PRINTS" id="PR00139">
    <property type="entry name" value="ASNGLNASE"/>
</dbReference>
<sequence>MVVLLTGGTIGSAGRDEFDRLDYVDAGRMLDDEQARALYRFPDDLADEVDVGFERFSGVPSTAFDEVAWARLRARVLALAPEVSGVVVTHGTATLEETAYVLHLTTPSPVPVVLVGAQRPPTALGSDAQVGLLNAVRVAASPAARGHGVLVAMDDRVLSARDVLKTSNSGLDAFRARDHGPLGDVDPYGRVWMHRRLLRRHTVDSAFAGTAPGAWPRVEIVPVWAGADARVVERPVADGARGLVVASLPPGMNPPAVEAALQRAVEAGVAVVVGSRALTGRLTQRRGMDERGLIGSDTLSPQQARILLALCLAAGMDRAGIVEAFATH</sequence>
<organism evidence="6 7">
    <name type="scientific">Kineococcus rhizosphaerae</name>
    <dbReference type="NCBI Taxonomy" id="559628"/>
    <lineage>
        <taxon>Bacteria</taxon>
        <taxon>Bacillati</taxon>
        <taxon>Actinomycetota</taxon>
        <taxon>Actinomycetes</taxon>
        <taxon>Kineosporiales</taxon>
        <taxon>Kineosporiaceae</taxon>
        <taxon>Kineococcus</taxon>
    </lineage>
</organism>
<feature type="domain" description="Asparaginase/glutaminase C-terminal" evidence="5">
    <location>
        <begin position="217"/>
        <end position="325"/>
    </location>
</feature>
<dbReference type="InterPro" id="IPR004550">
    <property type="entry name" value="AsnASE_II"/>
</dbReference>
<dbReference type="InterPro" id="IPR006034">
    <property type="entry name" value="Asparaginase/glutaminase-like"/>
</dbReference>
<dbReference type="InterPro" id="IPR037152">
    <property type="entry name" value="L-asparaginase_N_sf"/>
</dbReference>
<dbReference type="InterPro" id="IPR027473">
    <property type="entry name" value="L-asparaginase_C"/>
</dbReference>
<dbReference type="InterPro" id="IPR036152">
    <property type="entry name" value="Asp/glu_Ase-like_sf"/>
</dbReference>